<dbReference type="GO" id="GO:0005829">
    <property type="term" value="C:cytosol"/>
    <property type="evidence" value="ECO:0007669"/>
    <property type="project" value="TreeGrafter"/>
</dbReference>
<reference evidence="5" key="1">
    <citation type="journal article" date="2019" name="Toxins">
        <title>Detection of Abrin-Like and Prepropulchellin-Like Toxin Genes and Transcripts Using Whole Genome Sequencing and Full-Length Transcript Sequencing of Abrus precatorius.</title>
        <authorList>
            <person name="Hovde B.T."/>
            <person name="Daligault H.E."/>
            <person name="Hanschen E.R."/>
            <person name="Kunde Y.A."/>
            <person name="Johnson M.B."/>
            <person name="Starkenburg S.R."/>
            <person name="Johnson S.L."/>
        </authorList>
    </citation>
    <scope>NUCLEOTIDE SEQUENCE [LARGE SCALE GENOMIC DNA]</scope>
</reference>
<dbReference type="CDD" id="cd06465">
    <property type="entry name" value="p23_hB-ind1_like"/>
    <property type="match status" value="1"/>
</dbReference>
<dbReference type="GO" id="GO:0051131">
    <property type="term" value="P:chaperone-mediated protein complex assembly"/>
    <property type="evidence" value="ECO:0007669"/>
    <property type="project" value="TreeGrafter"/>
</dbReference>
<dbReference type="PROSITE" id="PS51203">
    <property type="entry name" value="CS"/>
    <property type="match status" value="1"/>
</dbReference>
<dbReference type="OrthoDB" id="1564555at2759"/>
<reference evidence="6" key="2">
    <citation type="submission" date="2025-08" db="UniProtKB">
        <authorList>
            <consortium name="RefSeq"/>
        </authorList>
    </citation>
    <scope>IDENTIFICATION</scope>
    <source>
        <tissue evidence="6">Young leaves</tissue>
    </source>
</reference>
<proteinExistence type="inferred from homology"/>
<dbReference type="Proteomes" id="UP000694853">
    <property type="component" value="Unplaced"/>
</dbReference>
<sequence length="187" mass="20969">MSRHPPVKWAQRSDELYITVELPDAQDVKLKLEPDGKFYFSATTGAEKIPYEINIDLFDKVDVNNSKASTGSRNIFYIVKKSESKWWSRLLKPEGKPPVFLKVDWDKWVDEDEEQEDNKPGTDMDYGNFDFSKLNMGGDEGLDGDVADDGDDDESDTEEEDSESADNEPDTKDTAGSNPSAASDAKV</sequence>
<keyword evidence="5" id="KW-1185">Reference proteome</keyword>
<keyword evidence="2" id="KW-0963">Cytoplasm</keyword>
<organism evidence="5 6">
    <name type="scientific">Abrus precatorius</name>
    <name type="common">Indian licorice</name>
    <name type="synonym">Glycine abrus</name>
    <dbReference type="NCBI Taxonomy" id="3816"/>
    <lineage>
        <taxon>Eukaryota</taxon>
        <taxon>Viridiplantae</taxon>
        <taxon>Streptophyta</taxon>
        <taxon>Embryophyta</taxon>
        <taxon>Tracheophyta</taxon>
        <taxon>Spermatophyta</taxon>
        <taxon>Magnoliopsida</taxon>
        <taxon>eudicotyledons</taxon>
        <taxon>Gunneridae</taxon>
        <taxon>Pentapetalae</taxon>
        <taxon>rosids</taxon>
        <taxon>fabids</taxon>
        <taxon>Fabales</taxon>
        <taxon>Fabaceae</taxon>
        <taxon>Papilionoideae</taxon>
        <taxon>50 kb inversion clade</taxon>
        <taxon>NPAAA clade</taxon>
        <taxon>indigoferoid/millettioid clade</taxon>
        <taxon>Abreae</taxon>
        <taxon>Abrus</taxon>
    </lineage>
</organism>
<dbReference type="InterPro" id="IPR008978">
    <property type="entry name" value="HSP20-like_chaperone"/>
</dbReference>
<evidence type="ECO:0000256" key="2">
    <source>
        <dbReference type="RuleBase" id="RU369032"/>
    </source>
</evidence>
<dbReference type="InterPro" id="IPR045250">
    <property type="entry name" value="p23-like"/>
</dbReference>
<comment type="function">
    <text evidence="2">Acts as a co-chaperone for HSP90.</text>
</comment>
<dbReference type="AlphaFoldDB" id="A0A8B8MFD0"/>
<dbReference type="GO" id="GO:0051879">
    <property type="term" value="F:Hsp90 protein binding"/>
    <property type="evidence" value="ECO:0007669"/>
    <property type="project" value="UniProtKB-UniRule"/>
</dbReference>
<evidence type="ECO:0000313" key="5">
    <source>
        <dbReference type="Proteomes" id="UP000694853"/>
    </source>
</evidence>
<feature type="region of interest" description="Disordered" evidence="3">
    <location>
        <begin position="111"/>
        <end position="187"/>
    </location>
</feature>
<evidence type="ECO:0000256" key="3">
    <source>
        <dbReference type="SAM" id="MobiDB-lite"/>
    </source>
</evidence>
<dbReference type="PANTHER" id="PTHR22932:SF11">
    <property type="entry name" value="CO-CHAPERONE PROTEIN P23"/>
    <property type="match status" value="1"/>
</dbReference>
<dbReference type="GO" id="GO:0101031">
    <property type="term" value="C:protein folding chaperone complex"/>
    <property type="evidence" value="ECO:0007669"/>
    <property type="project" value="UniProtKB-ARBA"/>
</dbReference>
<dbReference type="GO" id="GO:0051087">
    <property type="term" value="F:protein-folding chaperone binding"/>
    <property type="evidence" value="ECO:0007669"/>
    <property type="project" value="UniProtKB-ARBA"/>
</dbReference>
<comment type="similarity">
    <text evidence="1 2">Belongs to the p23/wos2 family.</text>
</comment>
<dbReference type="SUPFAM" id="SSF49764">
    <property type="entry name" value="HSP20-like chaperones"/>
    <property type="match status" value="1"/>
</dbReference>
<dbReference type="GO" id="GO:0005634">
    <property type="term" value="C:nucleus"/>
    <property type="evidence" value="ECO:0007669"/>
    <property type="project" value="UniProtKB-SubCell"/>
</dbReference>
<dbReference type="FunFam" id="2.60.40.790:FF:000013">
    <property type="entry name" value="Very-long-chain (3R)-3-hydroxyacyl-CoA dehydratase"/>
    <property type="match status" value="1"/>
</dbReference>
<dbReference type="PANTHER" id="PTHR22932">
    <property type="entry name" value="TELOMERASE-BINDING PROTEIN P23 HSP90 CO-CHAPERONE"/>
    <property type="match status" value="1"/>
</dbReference>
<dbReference type="InterPro" id="IPR007052">
    <property type="entry name" value="CS_dom"/>
</dbReference>
<evidence type="ECO:0000259" key="4">
    <source>
        <dbReference type="PROSITE" id="PS51203"/>
    </source>
</evidence>
<accession>A0A8B8MFD0</accession>
<keyword evidence="2" id="KW-0539">Nucleus</keyword>
<name>A0A8B8MFD0_ABRPR</name>
<dbReference type="GeneID" id="113873386"/>
<dbReference type="GO" id="GO:0009408">
    <property type="term" value="P:response to heat"/>
    <property type="evidence" value="ECO:0007669"/>
    <property type="project" value="UniProtKB-ARBA"/>
</dbReference>
<gene>
    <name evidence="6" type="primary">LOC113873386</name>
</gene>
<evidence type="ECO:0000313" key="6">
    <source>
        <dbReference type="RefSeq" id="XP_027367285.1"/>
    </source>
</evidence>
<comment type="subcellular location">
    <subcellularLocation>
        <location evidence="2">Cytoplasm</location>
    </subcellularLocation>
    <subcellularLocation>
        <location evidence="2">Nucleus</location>
    </subcellularLocation>
</comment>
<comment type="subunit">
    <text evidence="2">Interacts with HSP90 in an ATP-dependent manner.</text>
</comment>
<dbReference type="Gene3D" id="2.60.40.790">
    <property type="match status" value="1"/>
</dbReference>
<protein>
    <recommendedName>
        <fullName evidence="2">Co-chaperone protein p23</fullName>
    </recommendedName>
</protein>
<dbReference type="Pfam" id="PF04969">
    <property type="entry name" value="CS"/>
    <property type="match status" value="1"/>
</dbReference>
<keyword evidence="2" id="KW-0143">Chaperone</keyword>
<evidence type="ECO:0000256" key="1">
    <source>
        <dbReference type="ARBA" id="ARBA00025733"/>
    </source>
</evidence>
<dbReference type="RefSeq" id="XP_027367285.1">
    <property type="nucleotide sequence ID" value="XM_027511484.1"/>
</dbReference>
<dbReference type="GO" id="GO:0006457">
    <property type="term" value="P:protein folding"/>
    <property type="evidence" value="ECO:0007669"/>
    <property type="project" value="TreeGrafter"/>
</dbReference>
<feature type="compositionally biased region" description="Acidic residues" evidence="3">
    <location>
        <begin position="140"/>
        <end position="168"/>
    </location>
</feature>
<feature type="domain" description="CS" evidence="4">
    <location>
        <begin position="2"/>
        <end position="91"/>
    </location>
</feature>
<dbReference type="KEGG" id="aprc:113873386"/>